<reference evidence="2" key="1">
    <citation type="submission" date="2023-06" db="EMBL/GenBank/DDBJ databases">
        <authorList>
            <consortium name="Lawrence Berkeley National Laboratory"/>
            <person name="Ahrendt S."/>
            <person name="Sahu N."/>
            <person name="Indic B."/>
            <person name="Wong-Bajracharya J."/>
            <person name="Merenyi Z."/>
            <person name="Ke H.-M."/>
            <person name="Monk M."/>
            <person name="Kocsube S."/>
            <person name="Drula E."/>
            <person name="Lipzen A."/>
            <person name="Balint B."/>
            <person name="Henrissat B."/>
            <person name="Andreopoulos B."/>
            <person name="Martin F.M."/>
            <person name="Harder C.B."/>
            <person name="Rigling D."/>
            <person name="Ford K.L."/>
            <person name="Foster G.D."/>
            <person name="Pangilinan J."/>
            <person name="Papanicolaou A."/>
            <person name="Barry K."/>
            <person name="LaButti K."/>
            <person name="Viragh M."/>
            <person name="Koriabine M."/>
            <person name="Yan M."/>
            <person name="Riley R."/>
            <person name="Champramary S."/>
            <person name="Plett K.L."/>
            <person name="Tsai I.J."/>
            <person name="Slot J."/>
            <person name="Sipos G."/>
            <person name="Plett J."/>
            <person name="Nagy L.G."/>
            <person name="Grigoriev I.V."/>
        </authorList>
    </citation>
    <scope>NUCLEOTIDE SEQUENCE</scope>
    <source>
        <strain evidence="2">ICMP 16352</strain>
    </source>
</reference>
<protein>
    <submittedName>
        <fullName evidence="2">Uncharacterized protein</fullName>
    </submittedName>
</protein>
<accession>A0AA39NL62</accession>
<dbReference type="AlphaFoldDB" id="A0AA39NL62"/>
<comment type="caution">
    <text evidence="2">The sequence shown here is derived from an EMBL/GenBank/DDBJ whole genome shotgun (WGS) entry which is preliminary data.</text>
</comment>
<gene>
    <name evidence="2" type="ORF">IW261DRAFT_1426420</name>
</gene>
<feature type="region of interest" description="Disordered" evidence="1">
    <location>
        <begin position="46"/>
        <end position="97"/>
    </location>
</feature>
<sequence>MSDPSDQCALDANGNLKPAANINFYFNKDDNVPMSGPQELLEAEKCDEDGQPTVPTNSGPHHCRKTGGTMNGINSDPDDGDFSAENEESPINTASKSKRACHYIIEDDSEDRGKGDEVSKASKLAGPVKQKCRVGKRNPIHYFYEPVPVNSDGKARNTSDKHFKCYHGNWKILKANQYQWDLLSEPCVRVIEVGFEMMVKGLVTVQISGLQYNGILKLGARKLDPATIYYLAWSEGTITPLIKSYFLTG</sequence>
<feature type="compositionally biased region" description="Acidic residues" evidence="1">
    <location>
        <begin position="76"/>
        <end position="88"/>
    </location>
</feature>
<proteinExistence type="predicted"/>
<evidence type="ECO:0000313" key="2">
    <source>
        <dbReference type="EMBL" id="KAK0467671.1"/>
    </source>
</evidence>
<dbReference type="EMBL" id="JAUEPR010000072">
    <property type="protein sequence ID" value="KAK0467671.1"/>
    <property type="molecule type" value="Genomic_DNA"/>
</dbReference>
<dbReference type="Proteomes" id="UP001175227">
    <property type="component" value="Unassembled WGS sequence"/>
</dbReference>
<evidence type="ECO:0000313" key="3">
    <source>
        <dbReference type="Proteomes" id="UP001175227"/>
    </source>
</evidence>
<evidence type="ECO:0000256" key="1">
    <source>
        <dbReference type="SAM" id="MobiDB-lite"/>
    </source>
</evidence>
<name>A0AA39NL62_9AGAR</name>
<keyword evidence="3" id="KW-1185">Reference proteome</keyword>
<organism evidence="2 3">
    <name type="scientific">Armillaria novae-zelandiae</name>
    <dbReference type="NCBI Taxonomy" id="153914"/>
    <lineage>
        <taxon>Eukaryota</taxon>
        <taxon>Fungi</taxon>
        <taxon>Dikarya</taxon>
        <taxon>Basidiomycota</taxon>
        <taxon>Agaricomycotina</taxon>
        <taxon>Agaricomycetes</taxon>
        <taxon>Agaricomycetidae</taxon>
        <taxon>Agaricales</taxon>
        <taxon>Marasmiineae</taxon>
        <taxon>Physalacriaceae</taxon>
        <taxon>Armillaria</taxon>
    </lineage>
</organism>